<comment type="similarity">
    <text evidence="2">Belongs to the amino acid-polyamine-organocation (APC) superfamily. YAT (TC 2.A.3.10) family.</text>
</comment>
<sequence length="440" mass="47830">MSDFKEDKKGVNIEIASASDLDSLKFSDEDEIEAEKIFGHDKSLAKSLNSRLLNTVALVGTIGTGLFLSSGGTLATTGPVGLVIAYLFVGSVVGANQICACEVSCLVPVTGGYIAHSNYLVDPALSFMLGWISVYSSILPTDLSASAVLMTYWSDLNPAVWITVFGIVTLLVNLFSVRVYTEFEFIFGILKLLLCIIFIITGLVIDLGGVPGQERLGFHYWKTPFESRYVEGSVGKFLAFWKSVSSTVYAFGGLQTISFLAGECEYPRRAIYRASKRIFYRVFTLYILTIFIISLVANSRDPLIANPDGTAAGSAFVIAVQRAGIKGLPHFINAVVLTSSISATNLGPAETGRIMWSLASKGFAPKFFLKTNRFGLPWVGITFASMFLPLAYMSVDKTASTVFGWFQNITSSKLLVTWCIISINSIKLNSSLKSQGFSRS</sequence>
<gene>
    <name evidence="8" type="ORF">CANVERA_P4660</name>
</gene>
<feature type="transmembrane region" description="Helical" evidence="6">
    <location>
        <begin position="83"/>
        <end position="107"/>
    </location>
</feature>
<feature type="transmembrane region" description="Helical" evidence="6">
    <location>
        <begin position="119"/>
        <end position="138"/>
    </location>
</feature>
<feature type="transmembrane region" description="Helical" evidence="6">
    <location>
        <begin position="375"/>
        <end position="395"/>
    </location>
</feature>
<dbReference type="PIRSF" id="PIRSF006060">
    <property type="entry name" value="AA_transporter"/>
    <property type="match status" value="1"/>
</dbReference>
<evidence type="ECO:0000313" key="8">
    <source>
        <dbReference type="EMBL" id="CAI5760150.1"/>
    </source>
</evidence>
<evidence type="ECO:0000313" key="9">
    <source>
        <dbReference type="Proteomes" id="UP001152885"/>
    </source>
</evidence>
<comment type="subcellular location">
    <subcellularLocation>
        <location evidence="1">Membrane</location>
        <topology evidence="1">Multi-pass membrane protein</topology>
    </subcellularLocation>
</comment>
<evidence type="ECO:0000256" key="2">
    <source>
        <dbReference type="ARBA" id="ARBA00006983"/>
    </source>
</evidence>
<accession>A0A9W4TYU2</accession>
<feature type="transmembrane region" description="Helical" evidence="6">
    <location>
        <begin position="183"/>
        <end position="205"/>
    </location>
</feature>
<evidence type="ECO:0000259" key="7">
    <source>
        <dbReference type="Pfam" id="PF00324"/>
    </source>
</evidence>
<evidence type="ECO:0000256" key="6">
    <source>
        <dbReference type="SAM" id="Phobius"/>
    </source>
</evidence>
<dbReference type="GO" id="GO:0016020">
    <property type="term" value="C:membrane"/>
    <property type="evidence" value="ECO:0007669"/>
    <property type="project" value="UniProtKB-SubCell"/>
</dbReference>
<evidence type="ECO:0000256" key="3">
    <source>
        <dbReference type="ARBA" id="ARBA00022692"/>
    </source>
</evidence>
<feature type="transmembrane region" description="Helical" evidence="6">
    <location>
        <begin position="248"/>
        <end position="266"/>
    </location>
</feature>
<dbReference type="OrthoDB" id="3900342at2759"/>
<evidence type="ECO:0000256" key="5">
    <source>
        <dbReference type="ARBA" id="ARBA00023136"/>
    </source>
</evidence>
<reference evidence="8" key="1">
    <citation type="submission" date="2022-12" db="EMBL/GenBank/DDBJ databases">
        <authorList>
            <person name="Brejova B."/>
        </authorList>
    </citation>
    <scope>NUCLEOTIDE SEQUENCE</scope>
</reference>
<evidence type="ECO:0000256" key="4">
    <source>
        <dbReference type="ARBA" id="ARBA00022989"/>
    </source>
</evidence>
<dbReference type="InterPro" id="IPR050524">
    <property type="entry name" value="APC_YAT"/>
</dbReference>
<dbReference type="EMBL" id="CANTUO010000006">
    <property type="protein sequence ID" value="CAI5760150.1"/>
    <property type="molecule type" value="Genomic_DNA"/>
</dbReference>
<feature type="transmembrane region" description="Helical" evidence="6">
    <location>
        <begin position="158"/>
        <end position="176"/>
    </location>
</feature>
<organism evidence="8 9">
    <name type="scientific">Candida verbasci</name>
    <dbReference type="NCBI Taxonomy" id="1227364"/>
    <lineage>
        <taxon>Eukaryota</taxon>
        <taxon>Fungi</taxon>
        <taxon>Dikarya</taxon>
        <taxon>Ascomycota</taxon>
        <taxon>Saccharomycotina</taxon>
        <taxon>Pichiomycetes</taxon>
        <taxon>Debaryomycetaceae</taxon>
        <taxon>Candida/Lodderomyces clade</taxon>
        <taxon>Candida</taxon>
    </lineage>
</organism>
<comment type="caution">
    <text evidence="8">The sequence shown here is derived from an EMBL/GenBank/DDBJ whole genome shotgun (WGS) entry which is preliminary data.</text>
</comment>
<protein>
    <recommendedName>
        <fullName evidence="7">Amino acid permease/ SLC12A domain-containing protein</fullName>
    </recommendedName>
</protein>
<dbReference type="InterPro" id="IPR004841">
    <property type="entry name" value="AA-permease/SLC12A_dom"/>
</dbReference>
<feature type="transmembrane region" description="Helical" evidence="6">
    <location>
        <begin position="52"/>
        <end position="71"/>
    </location>
</feature>
<dbReference type="Pfam" id="PF00324">
    <property type="entry name" value="AA_permease"/>
    <property type="match status" value="1"/>
</dbReference>
<dbReference type="AlphaFoldDB" id="A0A9W4TYU2"/>
<dbReference type="PANTHER" id="PTHR43341">
    <property type="entry name" value="AMINO ACID PERMEASE"/>
    <property type="match status" value="1"/>
</dbReference>
<feature type="transmembrane region" description="Helical" evidence="6">
    <location>
        <begin position="278"/>
        <end position="297"/>
    </location>
</feature>
<feature type="domain" description="Amino acid permease/ SLC12A" evidence="7">
    <location>
        <begin position="57"/>
        <end position="436"/>
    </location>
</feature>
<proteinExistence type="inferred from homology"/>
<evidence type="ECO:0000256" key="1">
    <source>
        <dbReference type="ARBA" id="ARBA00004141"/>
    </source>
</evidence>
<dbReference type="GO" id="GO:0015171">
    <property type="term" value="F:amino acid transmembrane transporter activity"/>
    <property type="evidence" value="ECO:0007669"/>
    <property type="project" value="TreeGrafter"/>
</dbReference>
<keyword evidence="9" id="KW-1185">Reference proteome</keyword>
<dbReference type="Gene3D" id="1.20.1740.10">
    <property type="entry name" value="Amino acid/polyamine transporter I"/>
    <property type="match status" value="1"/>
</dbReference>
<keyword evidence="4 6" id="KW-1133">Transmembrane helix</keyword>
<keyword evidence="5 6" id="KW-0472">Membrane</keyword>
<keyword evidence="3 6" id="KW-0812">Transmembrane</keyword>
<dbReference type="PANTHER" id="PTHR43341:SF18">
    <property type="entry name" value="AMINO ACID PERMEASE_ SLC12A DOMAIN-CONTAINING PROTEIN"/>
    <property type="match status" value="1"/>
</dbReference>
<name>A0A9W4TYU2_9ASCO</name>
<dbReference type="Proteomes" id="UP001152885">
    <property type="component" value="Unassembled WGS sequence"/>
</dbReference>